<name>A0AAP9Y7R7_9ACTO</name>
<dbReference type="PANTHER" id="PTHR44196">
    <property type="entry name" value="DEHYDROGENASE/REDUCTASE SDR FAMILY MEMBER 7B"/>
    <property type="match status" value="1"/>
</dbReference>
<keyword evidence="2" id="KW-0560">Oxidoreductase</keyword>
<organism evidence="4 5">
    <name type="scientific">Schaalia meyeri</name>
    <dbReference type="NCBI Taxonomy" id="52773"/>
    <lineage>
        <taxon>Bacteria</taxon>
        <taxon>Bacillati</taxon>
        <taxon>Actinomycetota</taxon>
        <taxon>Actinomycetes</taxon>
        <taxon>Actinomycetales</taxon>
        <taxon>Actinomycetaceae</taxon>
        <taxon>Schaalia</taxon>
    </lineage>
</organism>
<dbReference type="InterPro" id="IPR002347">
    <property type="entry name" value="SDR_fam"/>
</dbReference>
<dbReference type="AlphaFoldDB" id="A0AAP9Y7R7"/>
<dbReference type="PRINTS" id="PR00080">
    <property type="entry name" value="SDRFAMILY"/>
</dbReference>
<keyword evidence="5" id="KW-1185">Reference proteome</keyword>
<evidence type="ECO:0000313" key="4">
    <source>
        <dbReference type="EMBL" id="QQC43430.1"/>
    </source>
</evidence>
<accession>A0AAP9Y7R7</accession>
<dbReference type="InterPro" id="IPR036291">
    <property type="entry name" value="NAD(P)-bd_dom_sf"/>
</dbReference>
<evidence type="ECO:0000256" key="2">
    <source>
        <dbReference type="ARBA" id="ARBA00023002"/>
    </source>
</evidence>
<dbReference type="EMBL" id="CP066065">
    <property type="protein sequence ID" value="QQC43430.1"/>
    <property type="molecule type" value="Genomic_DNA"/>
</dbReference>
<dbReference type="RefSeq" id="WP_074633304.1">
    <property type="nucleotide sequence ID" value="NZ_CP066065.1"/>
</dbReference>
<comment type="similarity">
    <text evidence="1 3">Belongs to the short-chain dehydrogenases/reductases (SDR) family.</text>
</comment>
<dbReference type="PANTHER" id="PTHR44196:SF2">
    <property type="entry name" value="SHORT-CHAIN DEHYDROGENASE-RELATED"/>
    <property type="match status" value="1"/>
</dbReference>
<sequence>MGTALVTGATSGIGEEFCWQLAAAGHDLVLAARHEDALRALATSLTNVAGVRAETIAADLSTAGGCERLASRLDVGGPADRDKPDLAPVDLLVNNAGFGLGTEFLDNTLDAELAGLDVMVRAIMILSHHAGVSMRSRGRGAILNVGSVASRTGAGTYSAHKAWVVAFTEGLAAELAGSGITATVVCPGPVNTPFFERAGVDMSATPSWLMASTEQVVTAALQAVRAGRIQVTPTVPYKIAMGAMKIAPRWVTARAMRAVPHI</sequence>
<evidence type="ECO:0000256" key="1">
    <source>
        <dbReference type="ARBA" id="ARBA00006484"/>
    </source>
</evidence>
<dbReference type="Pfam" id="PF00106">
    <property type="entry name" value="adh_short"/>
    <property type="match status" value="1"/>
</dbReference>
<proteinExistence type="inferred from homology"/>
<dbReference type="SUPFAM" id="SSF51735">
    <property type="entry name" value="NAD(P)-binding Rossmann-fold domains"/>
    <property type="match status" value="1"/>
</dbReference>
<dbReference type="Gene3D" id="3.40.50.720">
    <property type="entry name" value="NAD(P)-binding Rossmann-like Domain"/>
    <property type="match status" value="1"/>
</dbReference>
<protein>
    <submittedName>
        <fullName evidence="4">SDR family NAD(P)-dependent oxidoreductase</fullName>
    </submittedName>
</protein>
<dbReference type="GO" id="GO:0016491">
    <property type="term" value="F:oxidoreductase activity"/>
    <property type="evidence" value="ECO:0007669"/>
    <property type="project" value="UniProtKB-KW"/>
</dbReference>
<reference evidence="4 5" key="1">
    <citation type="submission" date="2020-12" db="EMBL/GenBank/DDBJ databases">
        <title>FDA dAtabase for Regulatory Grade micrObial Sequences (FDA-ARGOS): Supporting development and validation of Infectious Disease Dx tests.</title>
        <authorList>
            <person name="Sproer C."/>
            <person name="Gronow S."/>
            <person name="Severitt S."/>
            <person name="Schroder I."/>
            <person name="Tallon L."/>
            <person name="Sadzewicz L."/>
            <person name="Zhao X."/>
            <person name="Boylan J."/>
            <person name="Ott S."/>
            <person name="Bowen H."/>
            <person name="Vavikolanu K."/>
            <person name="Mehta A."/>
            <person name="Aluvathingal J."/>
            <person name="Nadendla S."/>
            <person name="Lowell S."/>
            <person name="Myers T."/>
            <person name="Yan Y."/>
            <person name="Sichtig H."/>
        </authorList>
    </citation>
    <scope>NUCLEOTIDE SEQUENCE [LARGE SCALE GENOMIC DNA]</scope>
    <source>
        <strain evidence="4 5">FDAARGOS_985</strain>
    </source>
</reference>
<dbReference type="PRINTS" id="PR00081">
    <property type="entry name" value="GDHRDH"/>
</dbReference>
<gene>
    <name evidence="4" type="ORF">I6H42_06405</name>
</gene>
<dbReference type="CDD" id="cd05233">
    <property type="entry name" value="SDR_c"/>
    <property type="match status" value="1"/>
</dbReference>
<dbReference type="Proteomes" id="UP000595220">
    <property type="component" value="Chromosome"/>
</dbReference>
<dbReference type="GO" id="GO:0016020">
    <property type="term" value="C:membrane"/>
    <property type="evidence" value="ECO:0007669"/>
    <property type="project" value="TreeGrafter"/>
</dbReference>
<dbReference type="PIRSF" id="PIRSF000126">
    <property type="entry name" value="11-beta-HSD1"/>
    <property type="match status" value="1"/>
</dbReference>
<evidence type="ECO:0000313" key="5">
    <source>
        <dbReference type="Proteomes" id="UP000595220"/>
    </source>
</evidence>
<evidence type="ECO:0000256" key="3">
    <source>
        <dbReference type="RuleBase" id="RU000363"/>
    </source>
</evidence>